<evidence type="ECO:0000313" key="2">
    <source>
        <dbReference type="Proteomes" id="UP000054359"/>
    </source>
</evidence>
<gene>
    <name evidence="1" type="ORF">X975_08159</name>
</gene>
<organism evidence="1 2">
    <name type="scientific">Stegodyphus mimosarum</name>
    <name type="common">African social velvet spider</name>
    <dbReference type="NCBI Taxonomy" id="407821"/>
    <lineage>
        <taxon>Eukaryota</taxon>
        <taxon>Metazoa</taxon>
        <taxon>Ecdysozoa</taxon>
        <taxon>Arthropoda</taxon>
        <taxon>Chelicerata</taxon>
        <taxon>Arachnida</taxon>
        <taxon>Araneae</taxon>
        <taxon>Araneomorphae</taxon>
        <taxon>Entelegynae</taxon>
        <taxon>Eresoidea</taxon>
        <taxon>Eresidae</taxon>
        <taxon>Stegodyphus</taxon>
    </lineage>
</organism>
<keyword evidence="2" id="KW-1185">Reference proteome</keyword>
<name>A0A087TXU1_STEMI</name>
<dbReference type="AlphaFoldDB" id="A0A087TXU1"/>
<evidence type="ECO:0000313" key="1">
    <source>
        <dbReference type="EMBL" id="KFM69930.1"/>
    </source>
</evidence>
<sequence>MTKYCKLSDNGEVVFDIKGAVDGFLHFVWLKRQSSFGGISHNKSELKFNAEFWQSFEKVLPKTCVWDCVTEILEKYRYYLIILWCISYKLLNDTFNKNYT</sequence>
<reference evidence="1 2" key="1">
    <citation type="submission" date="2013-11" db="EMBL/GenBank/DDBJ databases">
        <title>Genome sequencing of Stegodyphus mimosarum.</title>
        <authorList>
            <person name="Bechsgaard J."/>
        </authorList>
    </citation>
    <scope>NUCLEOTIDE SEQUENCE [LARGE SCALE GENOMIC DNA]</scope>
</reference>
<protein>
    <submittedName>
        <fullName evidence="1">Uncharacterized protein</fullName>
    </submittedName>
</protein>
<accession>A0A087TXU1</accession>
<proteinExistence type="predicted"/>
<dbReference type="OrthoDB" id="6430579at2759"/>
<dbReference type="EMBL" id="KK117244">
    <property type="protein sequence ID" value="KFM69930.1"/>
    <property type="molecule type" value="Genomic_DNA"/>
</dbReference>
<dbReference type="Proteomes" id="UP000054359">
    <property type="component" value="Unassembled WGS sequence"/>
</dbReference>
<feature type="non-terminal residue" evidence="1">
    <location>
        <position position="100"/>
    </location>
</feature>